<dbReference type="OrthoDB" id="2501249at2759"/>
<dbReference type="Pfam" id="PF01165">
    <property type="entry name" value="Ribosomal_S21"/>
    <property type="match status" value="1"/>
</dbReference>
<evidence type="ECO:0000313" key="6">
    <source>
        <dbReference type="EMBL" id="CDU24858.1"/>
    </source>
</evidence>
<keyword evidence="2 6" id="KW-0689">Ribosomal protein</keyword>
<dbReference type="EMBL" id="LK056681">
    <property type="protein sequence ID" value="CDU24858.1"/>
    <property type="molecule type" value="Genomic_DNA"/>
</dbReference>
<comment type="similarity">
    <text evidence="1">Belongs to the bacterial ribosomal protein bS21 family.</text>
</comment>
<name>A0A0F7RU74_9BASI</name>
<dbReference type="GO" id="GO:0003735">
    <property type="term" value="F:structural constituent of ribosome"/>
    <property type="evidence" value="ECO:0007669"/>
    <property type="project" value="InterPro"/>
</dbReference>
<evidence type="ECO:0000256" key="2">
    <source>
        <dbReference type="ARBA" id="ARBA00022980"/>
    </source>
</evidence>
<evidence type="ECO:0000256" key="4">
    <source>
        <dbReference type="SAM" id="MobiDB-lite"/>
    </source>
</evidence>
<reference evidence="6" key="2">
    <citation type="submission" date="2014-06" db="EMBL/GenBank/DDBJ databases">
        <authorList>
            <person name="Ju J."/>
            <person name="Zhang J."/>
        </authorList>
    </citation>
    <scope>NUCLEOTIDE SEQUENCE</scope>
    <source>
        <strain evidence="6">SscI8</strain>
    </source>
</reference>
<dbReference type="AlphaFoldDB" id="A0A0F7RU74"/>
<evidence type="ECO:0000256" key="1">
    <source>
        <dbReference type="ARBA" id="ARBA00006640"/>
    </source>
</evidence>
<feature type="region of interest" description="Disordered" evidence="4">
    <location>
        <begin position="82"/>
        <end position="101"/>
    </location>
</feature>
<organism evidence="5 7">
    <name type="scientific">Sporisorium scitamineum</name>
    <dbReference type="NCBI Taxonomy" id="49012"/>
    <lineage>
        <taxon>Eukaryota</taxon>
        <taxon>Fungi</taxon>
        <taxon>Dikarya</taxon>
        <taxon>Basidiomycota</taxon>
        <taxon>Ustilaginomycotina</taxon>
        <taxon>Ustilaginomycetes</taxon>
        <taxon>Ustilaginales</taxon>
        <taxon>Ustilaginaceae</taxon>
        <taxon>Sporisorium</taxon>
    </lineage>
</organism>
<sequence length="205" mass="22471">MSLLRTAVARPLRAAVSSAPTLRTALSGPSSSTASIDVGMLCRTFASTSLRTADNKSSSSKSSSASAASTYTAILDSLQDSLDKSTRAGTGSRLSRPSDGRRGYVEDLEADWAARAVYGEPSWPATPFSGRSIRVTPQADPARAYAQLSVLLRRNNVRQELRLQQRYEKPNQERRRKKSERHRRRFADMVRGKVQLVMAIKARGA</sequence>
<dbReference type="GO" id="GO:1990904">
    <property type="term" value="C:ribonucleoprotein complex"/>
    <property type="evidence" value="ECO:0007669"/>
    <property type="project" value="UniProtKB-KW"/>
</dbReference>
<dbReference type="InterPro" id="IPR001911">
    <property type="entry name" value="Ribosomal_bS21"/>
</dbReference>
<dbReference type="STRING" id="49012.A0A0F7RU74"/>
<dbReference type="EMBL" id="CCFA01000391">
    <property type="protein sequence ID" value="CDR98828.1"/>
    <property type="molecule type" value="Genomic_DNA"/>
</dbReference>
<gene>
    <name evidence="5" type="primary">SSCI07590.1</name>
    <name evidence="6" type="ORF">SPSC_04691</name>
</gene>
<reference evidence="5" key="1">
    <citation type="submission" date="2014-06" db="EMBL/GenBank/DDBJ databases">
        <authorList>
            <person name="Berkman J.Paul."/>
        </authorList>
    </citation>
    <scope>NUCLEOTIDE SEQUENCE [LARGE SCALE GENOMIC DNA]</scope>
</reference>
<evidence type="ECO:0000313" key="7">
    <source>
        <dbReference type="Proteomes" id="UP000242770"/>
    </source>
</evidence>
<dbReference type="PANTHER" id="PTHR41237:SF1">
    <property type="entry name" value="SMALL RIBOSOMAL SUBUNIT PROTEIN BS21M"/>
    <property type="match status" value="1"/>
</dbReference>
<dbReference type="PANTHER" id="PTHR41237">
    <property type="entry name" value="37S RIBOSOMAL PROTEIN MRP21, MITOCHONDRIAL"/>
    <property type="match status" value="1"/>
</dbReference>
<keyword evidence="3" id="KW-0687">Ribonucleoprotein</keyword>
<dbReference type="Proteomes" id="UP000242770">
    <property type="component" value="Unassembled WGS sequence"/>
</dbReference>
<proteinExistence type="inferred from homology"/>
<dbReference type="InterPro" id="IPR052837">
    <property type="entry name" value="Mitoribosomal_bS21"/>
</dbReference>
<evidence type="ECO:0000256" key="3">
    <source>
        <dbReference type="ARBA" id="ARBA00023274"/>
    </source>
</evidence>
<reference evidence="7" key="3">
    <citation type="submission" date="2014-06" db="EMBL/GenBank/DDBJ databases">
        <authorList>
            <person name="Berkman P.J."/>
        </authorList>
    </citation>
    <scope>NUCLEOTIDE SEQUENCE [LARGE SCALE GENOMIC DNA]</scope>
</reference>
<accession>A0A0F7RU74</accession>
<dbReference type="GO" id="GO:0005840">
    <property type="term" value="C:ribosome"/>
    <property type="evidence" value="ECO:0007669"/>
    <property type="project" value="UniProtKB-KW"/>
</dbReference>
<protein>
    <submittedName>
        <fullName evidence="6">Related to MRP21-mitochondrial ribosomal protein of the small subunit</fullName>
    </submittedName>
</protein>
<keyword evidence="7" id="KW-1185">Reference proteome</keyword>
<dbReference type="GO" id="GO:0006412">
    <property type="term" value="P:translation"/>
    <property type="evidence" value="ECO:0007669"/>
    <property type="project" value="InterPro"/>
</dbReference>
<evidence type="ECO:0000313" key="5">
    <source>
        <dbReference type="EMBL" id="CDR98828.1"/>
    </source>
</evidence>